<proteinExistence type="predicted"/>
<accession>A0A1I4Q3G8</accession>
<feature type="domain" description="N-acetyltransferase" evidence="1">
    <location>
        <begin position="15"/>
        <end position="176"/>
    </location>
</feature>
<dbReference type="PANTHER" id="PTHR43441">
    <property type="entry name" value="RIBOSOMAL-PROTEIN-SERINE ACETYLTRANSFERASE"/>
    <property type="match status" value="1"/>
</dbReference>
<name>A0A1I4Q3G8_9BACI</name>
<sequence length="180" mass="20841">MFVHKIDEHLSLKLIDLRDAERVFELTENSRDYLKEWLPWVDNTVKVEDTKAFIQSCLKGFADNNSLNAVILYKDETVGVAGYNSIDWSNKIAYIGYWLGADYQGKGIMTRVAKALTDYAFTELQLNKVEIRAAVDNQKSRSIPERLGFVEEGHIRSGEWIYVRYVDHVIYGILVDEWVK</sequence>
<dbReference type="STRING" id="334253.SAMN04487943_11434"/>
<dbReference type="RefSeq" id="WP_091485547.1">
    <property type="nucleotide sequence ID" value="NZ_FOTR01000014.1"/>
</dbReference>
<dbReference type="GO" id="GO:0005737">
    <property type="term" value="C:cytoplasm"/>
    <property type="evidence" value="ECO:0007669"/>
    <property type="project" value="TreeGrafter"/>
</dbReference>
<dbReference type="SUPFAM" id="SSF55729">
    <property type="entry name" value="Acyl-CoA N-acyltransferases (Nat)"/>
    <property type="match status" value="1"/>
</dbReference>
<dbReference type="PANTHER" id="PTHR43441:SF12">
    <property type="entry name" value="RIBOSOMAL N-ACETYLTRANSFERASE YDAF-RELATED"/>
    <property type="match status" value="1"/>
</dbReference>
<keyword evidence="2" id="KW-0808">Transferase</keyword>
<dbReference type="Pfam" id="PF13302">
    <property type="entry name" value="Acetyltransf_3"/>
    <property type="match status" value="1"/>
</dbReference>
<dbReference type="GO" id="GO:1990189">
    <property type="term" value="F:protein N-terminal-serine acetyltransferase activity"/>
    <property type="evidence" value="ECO:0007669"/>
    <property type="project" value="TreeGrafter"/>
</dbReference>
<dbReference type="Gene3D" id="3.40.630.30">
    <property type="match status" value="1"/>
</dbReference>
<reference evidence="3" key="1">
    <citation type="submission" date="2016-10" db="EMBL/GenBank/DDBJ databases">
        <authorList>
            <person name="Varghese N."/>
            <person name="Submissions S."/>
        </authorList>
    </citation>
    <scope>NUCLEOTIDE SEQUENCE [LARGE SCALE GENOMIC DNA]</scope>
    <source>
        <strain evidence="3">CGMCC 1.4250</strain>
    </source>
</reference>
<keyword evidence="3" id="KW-1185">Reference proteome</keyword>
<dbReference type="EMBL" id="FOTR01000014">
    <property type="protein sequence ID" value="SFM34195.1"/>
    <property type="molecule type" value="Genomic_DNA"/>
</dbReference>
<organism evidence="2 3">
    <name type="scientific">Gracilibacillus orientalis</name>
    <dbReference type="NCBI Taxonomy" id="334253"/>
    <lineage>
        <taxon>Bacteria</taxon>
        <taxon>Bacillati</taxon>
        <taxon>Bacillota</taxon>
        <taxon>Bacilli</taxon>
        <taxon>Bacillales</taxon>
        <taxon>Bacillaceae</taxon>
        <taxon>Gracilibacillus</taxon>
    </lineage>
</organism>
<gene>
    <name evidence="2" type="ORF">SAMN04487943_11434</name>
</gene>
<evidence type="ECO:0000259" key="1">
    <source>
        <dbReference type="PROSITE" id="PS51186"/>
    </source>
</evidence>
<dbReference type="InterPro" id="IPR051908">
    <property type="entry name" value="Ribosomal_N-acetyltransferase"/>
</dbReference>
<dbReference type="GO" id="GO:0008999">
    <property type="term" value="F:protein-N-terminal-alanine acetyltransferase activity"/>
    <property type="evidence" value="ECO:0007669"/>
    <property type="project" value="TreeGrafter"/>
</dbReference>
<dbReference type="PROSITE" id="PS51186">
    <property type="entry name" value="GNAT"/>
    <property type="match status" value="1"/>
</dbReference>
<dbReference type="Proteomes" id="UP000198565">
    <property type="component" value="Unassembled WGS sequence"/>
</dbReference>
<dbReference type="AlphaFoldDB" id="A0A1I4Q3G8"/>
<protein>
    <submittedName>
        <fullName evidence="2">Ribosomal-protein-serine acetyltransferase</fullName>
    </submittedName>
</protein>
<dbReference type="CDD" id="cd04301">
    <property type="entry name" value="NAT_SF"/>
    <property type="match status" value="1"/>
</dbReference>
<evidence type="ECO:0000313" key="3">
    <source>
        <dbReference type="Proteomes" id="UP000198565"/>
    </source>
</evidence>
<dbReference type="InterPro" id="IPR016181">
    <property type="entry name" value="Acyl_CoA_acyltransferase"/>
</dbReference>
<dbReference type="OrthoDB" id="9784707at2"/>
<dbReference type="InterPro" id="IPR000182">
    <property type="entry name" value="GNAT_dom"/>
</dbReference>
<evidence type="ECO:0000313" key="2">
    <source>
        <dbReference type="EMBL" id="SFM34195.1"/>
    </source>
</evidence>